<accession>A0A1Y2FUN5</accession>
<feature type="compositionally biased region" description="Gly residues" evidence="1">
    <location>
        <begin position="203"/>
        <end position="222"/>
    </location>
</feature>
<evidence type="ECO:0000313" key="3">
    <source>
        <dbReference type="Proteomes" id="UP000193685"/>
    </source>
</evidence>
<feature type="compositionally biased region" description="Polar residues" evidence="1">
    <location>
        <begin position="113"/>
        <end position="124"/>
    </location>
</feature>
<feature type="compositionally biased region" description="Polar residues" evidence="1">
    <location>
        <begin position="67"/>
        <end position="96"/>
    </location>
</feature>
<dbReference type="RefSeq" id="XP_040728213.1">
    <property type="nucleotide sequence ID" value="XM_040870819.1"/>
</dbReference>
<proteinExistence type="predicted"/>
<evidence type="ECO:0000256" key="1">
    <source>
        <dbReference type="SAM" id="MobiDB-lite"/>
    </source>
</evidence>
<evidence type="ECO:0000313" key="2">
    <source>
        <dbReference type="EMBL" id="ORY87718.1"/>
    </source>
</evidence>
<protein>
    <submittedName>
        <fullName evidence="2">Uncharacterized protein</fullName>
    </submittedName>
</protein>
<feature type="region of interest" description="Disordered" evidence="1">
    <location>
        <begin position="153"/>
        <end position="244"/>
    </location>
</feature>
<keyword evidence="3" id="KW-1185">Reference proteome</keyword>
<dbReference type="AlphaFoldDB" id="A0A1Y2FUN5"/>
<feature type="compositionally biased region" description="Basic and acidic residues" evidence="1">
    <location>
        <begin position="164"/>
        <end position="174"/>
    </location>
</feature>
<sequence length="342" mass="36392">MSGPKAKLTFDTLSALRPRKIDPKYAALGQMTRMVEAAELKARGPGGKPNAFVNKTSAFLERMANRSPGQNTRNLRNVQPLGVSSSRRPQGQAKTQVSEEKSVLTAALDTLASRRSPTGATGPSSMGGSGSDRVSFRRDVASLDRLAASAGIDSSAGAVQKRRSYADKVAERQRGTPSSVPGKGTKTGTRFALPAASTMNGGRRMGGPQRRGGTAGGPGGPRKVGETGNRPARPQSKVQLDEAERQRRLEARRVAERPVAVDYEAPDLAHLTEQLTLADANEAQESGWASYKAVAKLLQQGHDATTLVATNRSIVPKRVVLQKIAGWLPEVRPISRTSQPEA</sequence>
<organism evidence="2 3">
    <name type="scientific">Protomyces lactucae-debilis</name>
    <dbReference type="NCBI Taxonomy" id="2754530"/>
    <lineage>
        <taxon>Eukaryota</taxon>
        <taxon>Fungi</taxon>
        <taxon>Dikarya</taxon>
        <taxon>Ascomycota</taxon>
        <taxon>Taphrinomycotina</taxon>
        <taxon>Taphrinomycetes</taxon>
        <taxon>Taphrinales</taxon>
        <taxon>Protomycetaceae</taxon>
        <taxon>Protomyces</taxon>
    </lineage>
</organism>
<comment type="caution">
    <text evidence="2">The sequence shown here is derived from an EMBL/GenBank/DDBJ whole genome shotgun (WGS) entry which is preliminary data.</text>
</comment>
<dbReference type="EMBL" id="MCFI01000001">
    <property type="protein sequence ID" value="ORY87718.1"/>
    <property type="molecule type" value="Genomic_DNA"/>
</dbReference>
<dbReference type="Proteomes" id="UP000193685">
    <property type="component" value="Unassembled WGS sequence"/>
</dbReference>
<reference evidence="2 3" key="1">
    <citation type="submission" date="2016-07" db="EMBL/GenBank/DDBJ databases">
        <title>Pervasive Adenine N6-methylation of Active Genes in Fungi.</title>
        <authorList>
            <consortium name="DOE Joint Genome Institute"/>
            <person name="Mondo S.J."/>
            <person name="Dannebaum R.O."/>
            <person name="Kuo R.C."/>
            <person name="Labutti K."/>
            <person name="Haridas S."/>
            <person name="Kuo A."/>
            <person name="Salamov A."/>
            <person name="Ahrendt S.R."/>
            <person name="Lipzen A."/>
            <person name="Sullivan W."/>
            <person name="Andreopoulos W.B."/>
            <person name="Clum A."/>
            <person name="Lindquist E."/>
            <person name="Daum C."/>
            <person name="Ramamoorthy G.K."/>
            <person name="Gryganskyi A."/>
            <person name="Culley D."/>
            <person name="Magnuson J.K."/>
            <person name="James T.Y."/>
            <person name="O'Malley M.A."/>
            <person name="Stajich J.E."/>
            <person name="Spatafora J.W."/>
            <person name="Visel A."/>
            <person name="Grigoriev I.V."/>
        </authorList>
    </citation>
    <scope>NUCLEOTIDE SEQUENCE [LARGE SCALE GENOMIC DNA]</scope>
    <source>
        <strain evidence="2 3">12-1054</strain>
    </source>
</reference>
<dbReference type="GeneID" id="63787418"/>
<gene>
    <name evidence="2" type="ORF">BCR37DRAFT_390249</name>
</gene>
<feature type="region of interest" description="Disordered" evidence="1">
    <location>
        <begin position="65"/>
        <end position="133"/>
    </location>
</feature>
<name>A0A1Y2FUN5_PROLT</name>